<dbReference type="STRING" id="363754.RHSP_67412"/>
<protein>
    <recommendedName>
        <fullName evidence="1">YjiS-like domain-containing protein</fullName>
    </recommendedName>
</protein>
<gene>
    <name evidence="2" type="ORF">RHSP_67412</name>
</gene>
<dbReference type="PATRIC" id="fig|363754.4.peg.3339"/>
<feature type="domain" description="YjiS-like" evidence="1">
    <location>
        <begin position="38"/>
        <end position="63"/>
    </location>
</feature>
<dbReference type="InterPro" id="IPR009506">
    <property type="entry name" value="YjiS-like"/>
</dbReference>
<name>N6UA98_9HYPH</name>
<proteinExistence type="predicted"/>
<dbReference type="Proteomes" id="UP000012429">
    <property type="component" value="Unassembled WGS sequence"/>
</dbReference>
<accession>N6UA98</accession>
<reference evidence="2 3" key="1">
    <citation type="journal article" date="2012" name="BMC Genomics">
        <title>Genomic basis of broad host range and environmental adaptability of Rhizobium tropici CIAT 899 and Rhizobium sp. PRF 81 which are used in inoculants for common bean (Phaseolus vulgaris L.).</title>
        <authorList>
            <person name="Ormeno-Orrillo E."/>
            <person name="Menna P."/>
            <person name="Almeida L.G."/>
            <person name="Ollero F.J."/>
            <person name="Nicolas M.F."/>
            <person name="Pains Rodrigues E."/>
            <person name="Shigueyoshi Nakatani A."/>
            <person name="Silva Batista J.S."/>
            <person name="Oliveira Chueire L.M."/>
            <person name="Souza R.C."/>
            <person name="Ribeiro Vasconcelos A.T."/>
            <person name="Megias M."/>
            <person name="Hungria M."/>
            <person name="Martinez-Romero E."/>
        </authorList>
    </citation>
    <scope>NUCLEOTIDE SEQUENCE [LARGE SCALE GENOMIC DNA]</scope>
    <source>
        <strain evidence="2 3">PRF 81</strain>
    </source>
</reference>
<evidence type="ECO:0000313" key="3">
    <source>
        <dbReference type="Proteomes" id="UP000012429"/>
    </source>
</evidence>
<dbReference type="Pfam" id="PF06568">
    <property type="entry name" value="YjiS-like"/>
    <property type="match status" value="1"/>
</dbReference>
<evidence type="ECO:0000313" key="2">
    <source>
        <dbReference type="EMBL" id="ENN87113.1"/>
    </source>
</evidence>
<dbReference type="EMBL" id="AQHN01000061">
    <property type="protein sequence ID" value="ENN87113.1"/>
    <property type="molecule type" value="Genomic_DNA"/>
</dbReference>
<keyword evidence="3" id="KW-1185">Reference proteome</keyword>
<sequence>MAIDTERSMVAAPGAGSGRQEPRFLRIASAILLSYFEKRNTRRDLHELTDDQLLDIGLTRREADAEVSKSWFWS</sequence>
<comment type="caution">
    <text evidence="2">The sequence shown here is derived from an EMBL/GenBank/DDBJ whole genome shotgun (WGS) entry which is preliminary data.</text>
</comment>
<dbReference type="RefSeq" id="WP_004118987.1">
    <property type="nucleotide sequence ID" value="NZ_AQHN01000061.1"/>
</dbReference>
<organism evidence="2 3">
    <name type="scientific">Rhizobium freirei PRF 81</name>
    <dbReference type="NCBI Taxonomy" id="363754"/>
    <lineage>
        <taxon>Bacteria</taxon>
        <taxon>Pseudomonadati</taxon>
        <taxon>Pseudomonadota</taxon>
        <taxon>Alphaproteobacteria</taxon>
        <taxon>Hyphomicrobiales</taxon>
        <taxon>Rhizobiaceae</taxon>
        <taxon>Rhizobium/Agrobacterium group</taxon>
        <taxon>Rhizobium</taxon>
    </lineage>
</organism>
<dbReference type="AlphaFoldDB" id="N6UA98"/>
<evidence type="ECO:0000259" key="1">
    <source>
        <dbReference type="Pfam" id="PF06568"/>
    </source>
</evidence>